<keyword evidence="11" id="KW-1185">Reference proteome</keyword>
<evidence type="ECO:0000313" key="11">
    <source>
        <dbReference type="Proteomes" id="UP000234331"/>
    </source>
</evidence>
<dbReference type="SUPFAM" id="SSF51703">
    <property type="entry name" value="Cobalamin (vitamin B12)-dependent enzymes"/>
    <property type="match status" value="1"/>
</dbReference>
<dbReference type="InterPro" id="IPR016176">
    <property type="entry name" value="Cbl-dep_enz_cat"/>
</dbReference>
<name>A0A2I2KK13_9ACTN</name>
<dbReference type="GO" id="GO:0004494">
    <property type="term" value="F:methylmalonyl-CoA mutase activity"/>
    <property type="evidence" value="ECO:0007669"/>
    <property type="project" value="UniProtKB-EC"/>
</dbReference>
<evidence type="ECO:0000256" key="1">
    <source>
        <dbReference type="ARBA" id="ARBA00001922"/>
    </source>
</evidence>
<dbReference type="SUPFAM" id="SSF52242">
    <property type="entry name" value="Cobalamin (vitamin B12)-binding domain"/>
    <property type="match status" value="1"/>
</dbReference>
<evidence type="ECO:0000259" key="9">
    <source>
        <dbReference type="PROSITE" id="PS51332"/>
    </source>
</evidence>
<evidence type="ECO:0000256" key="7">
    <source>
        <dbReference type="ARBA" id="ARBA00023285"/>
    </source>
</evidence>
<dbReference type="PANTHER" id="PTHR48101:SF3">
    <property type="entry name" value="COENZYME B12-DEPENDENT MUTASE"/>
    <property type="match status" value="1"/>
</dbReference>
<dbReference type="InterPro" id="IPR006158">
    <property type="entry name" value="Cobalamin-bd"/>
</dbReference>
<dbReference type="PANTHER" id="PTHR48101">
    <property type="entry name" value="METHYLMALONYL-COA MUTASE, MITOCHONDRIAL-RELATED"/>
    <property type="match status" value="1"/>
</dbReference>
<feature type="region of interest" description="Disordered" evidence="8">
    <location>
        <begin position="1"/>
        <end position="36"/>
    </location>
</feature>
<dbReference type="GO" id="GO:0046872">
    <property type="term" value="F:metal ion binding"/>
    <property type="evidence" value="ECO:0007669"/>
    <property type="project" value="UniProtKB-KW"/>
</dbReference>
<dbReference type="PROSITE" id="PS51332">
    <property type="entry name" value="B12_BINDING"/>
    <property type="match status" value="1"/>
</dbReference>
<keyword evidence="4" id="KW-0846">Cobalamin</keyword>
<dbReference type="RefSeq" id="WP_101830109.1">
    <property type="nucleotide sequence ID" value="NZ_FZMO01000026.1"/>
</dbReference>
<organism evidence="10 11">
    <name type="scientific">Frankia canadensis</name>
    <dbReference type="NCBI Taxonomy" id="1836972"/>
    <lineage>
        <taxon>Bacteria</taxon>
        <taxon>Bacillati</taxon>
        <taxon>Actinomycetota</taxon>
        <taxon>Actinomycetes</taxon>
        <taxon>Frankiales</taxon>
        <taxon>Frankiaceae</taxon>
        <taxon>Frankia</taxon>
    </lineage>
</organism>
<comment type="cofactor">
    <cofactor evidence="1">
        <name>adenosylcob(III)alamin</name>
        <dbReference type="ChEBI" id="CHEBI:18408"/>
    </cofactor>
</comment>
<dbReference type="Pfam" id="PF02310">
    <property type="entry name" value="B12-binding"/>
    <property type="match status" value="1"/>
</dbReference>
<dbReference type="InterPro" id="IPR006099">
    <property type="entry name" value="MeMalonylCoA_mutase_a/b_cat"/>
</dbReference>
<feature type="domain" description="B12-binding" evidence="9">
    <location>
        <begin position="589"/>
        <end position="718"/>
    </location>
</feature>
<evidence type="ECO:0000313" key="10">
    <source>
        <dbReference type="EMBL" id="SNQ46012.1"/>
    </source>
</evidence>
<sequence length="724" mass="77040">MTDVSTRSTGHTGPVRDDARPGHGDPSARHAAEGERRDRPWIIRTYAGHSSAAESNALYRRNLAKGQTGLSVAFDLPTQTGYDPDHPLARGEVGRVGVPVSHLGDMRALFDQIPLARMNTSMTINATAMWLLALYQVVAQEQGADPAQLAGTTQNDIIKEYLSRGTYVFPPGPSLRLVTDLIAYTVAEMPRWNPINICSYHLQEAGATPVQELAFSICSAIAVLDAVAAADPASADPASADPASVDAASTDAMTPGRMTEVCARISFFVNAGTRFVEEMCKMRAFGRLWDDLLRTRYGVTDPAARRFRYGVQVNSLGLTEAQPENNIIRIVLESLGVTLSKDARCRALQLPAWNEALGLPRPWDQQWSLRVQQILADETDLLEYDDLFAGSRVVERRVDELVAEAREEIDRVQAMGGAVAAVETGYLKSALVSSQARRRSRIETGEDVVVGVNRYTETEPNPLLAEPGAAIQAVDPAAEGAAREALAAWRAGRDPVAVREALLGLRTAAGTAANLVPATLACARVGVTTGEWSDTLREVFGEYRAPTGVAGAVVSGDGAGSGSDAGSAGGRAARLRALVVRTRAELGRPVKLLVGKPGLDGHSNGAEQIAVRARDAGFEVVYQGIRLTPAQIVAAAVEEDAHVVGLSVLSGAHLDLVPQVLDGLRAAGAGDVPVVVGGIIPPADARRLTELGVAGVYTPRDYELDAIILDILEVVRSTYGLDPR</sequence>
<dbReference type="EMBL" id="FZMO01000026">
    <property type="protein sequence ID" value="SNQ46012.1"/>
    <property type="molecule type" value="Genomic_DNA"/>
</dbReference>
<protein>
    <submittedName>
        <fullName evidence="10">Protein MeaA</fullName>
    </submittedName>
</protein>
<evidence type="ECO:0000256" key="6">
    <source>
        <dbReference type="ARBA" id="ARBA00023235"/>
    </source>
</evidence>
<dbReference type="Gene3D" id="3.40.50.280">
    <property type="entry name" value="Cobalamin-binding domain"/>
    <property type="match status" value="1"/>
</dbReference>
<evidence type="ECO:0000256" key="2">
    <source>
        <dbReference type="ARBA" id="ARBA00008465"/>
    </source>
</evidence>
<feature type="compositionally biased region" description="Basic and acidic residues" evidence="8">
    <location>
        <begin position="14"/>
        <end position="36"/>
    </location>
</feature>
<evidence type="ECO:0000256" key="8">
    <source>
        <dbReference type="SAM" id="MobiDB-lite"/>
    </source>
</evidence>
<evidence type="ECO:0000256" key="3">
    <source>
        <dbReference type="ARBA" id="ARBA00011870"/>
    </source>
</evidence>
<evidence type="ECO:0000256" key="5">
    <source>
        <dbReference type="ARBA" id="ARBA00022723"/>
    </source>
</evidence>
<evidence type="ECO:0000256" key="4">
    <source>
        <dbReference type="ARBA" id="ARBA00022628"/>
    </source>
</evidence>
<keyword evidence="6" id="KW-0413">Isomerase</keyword>
<dbReference type="GO" id="GO:0031419">
    <property type="term" value="F:cobalamin binding"/>
    <property type="evidence" value="ECO:0007669"/>
    <property type="project" value="UniProtKB-KW"/>
</dbReference>
<dbReference type="Proteomes" id="UP000234331">
    <property type="component" value="Unassembled WGS sequence"/>
</dbReference>
<dbReference type="Pfam" id="PF01642">
    <property type="entry name" value="MM_CoA_mutase"/>
    <property type="match status" value="2"/>
</dbReference>
<proteinExistence type="inferred from homology"/>
<comment type="similarity">
    <text evidence="2">Belongs to the methylmalonyl-CoA mutase family.</text>
</comment>
<dbReference type="AlphaFoldDB" id="A0A2I2KK13"/>
<reference evidence="10 11" key="1">
    <citation type="submission" date="2017-06" db="EMBL/GenBank/DDBJ databases">
        <authorList>
            <person name="Kim H.J."/>
            <person name="Triplett B.A."/>
        </authorList>
    </citation>
    <scope>NUCLEOTIDE SEQUENCE [LARGE SCALE GENOMIC DNA]</scope>
    <source>
        <strain evidence="10">FRACA_ARgP5</strain>
    </source>
</reference>
<gene>
    <name evidence="10" type="primary">meaA</name>
    <name evidence="10" type="ORF">FRACA_1210005</name>
</gene>
<accession>A0A2I2KK13</accession>
<dbReference type="InterPro" id="IPR006159">
    <property type="entry name" value="Acid_CoA_mut_C"/>
</dbReference>
<dbReference type="NCBIfam" id="TIGR00640">
    <property type="entry name" value="acid_CoA_mut_C"/>
    <property type="match status" value="1"/>
</dbReference>
<comment type="subunit">
    <text evidence="3">Heterodimer of an alpha and a beta chain.</text>
</comment>
<feature type="compositionally biased region" description="Polar residues" evidence="8">
    <location>
        <begin position="1"/>
        <end position="11"/>
    </location>
</feature>
<dbReference type="InterPro" id="IPR036724">
    <property type="entry name" value="Cobalamin-bd_sf"/>
</dbReference>
<keyword evidence="7" id="KW-0170">Cobalt</keyword>
<dbReference type="CDD" id="cd02071">
    <property type="entry name" value="MM_CoA_mut_B12_BD"/>
    <property type="match status" value="1"/>
</dbReference>
<dbReference type="Gene3D" id="3.20.20.240">
    <property type="entry name" value="Methylmalonyl-CoA mutase"/>
    <property type="match status" value="1"/>
</dbReference>
<dbReference type="OrthoDB" id="9762378at2"/>
<keyword evidence="5" id="KW-0479">Metal-binding</keyword>